<evidence type="ECO:0000313" key="3">
    <source>
        <dbReference type="Proteomes" id="UP001629260"/>
    </source>
</evidence>
<dbReference type="RefSeq" id="WP_408079021.1">
    <property type="nucleotide sequence ID" value="NZ_JBELQA010000001.1"/>
</dbReference>
<dbReference type="Proteomes" id="UP001629260">
    <property type="component" value="Unassembled WGS sequence"/>
</dbReference>
<dbReference type="EMBL" id="JBELQA010000001">
    <property type="protein sequence ID" value="MFL9829399.1"/>
    <property type="molecule type" value="Genomic_DNA"/>
</dbReference>
<proteinExistence type="predicted"/>
<dbReference type="InterPro" id="IPR032181">
    <property type="entry name" value="DUF5013"/>
</dbReference>
<dbReference type="Pfam" id="PF16405">
    <property type="entry name" value="DUF5013"/>
    <property type="match status" value="1"/>
</dbReference>
<evidence type="ECO:0000313" key="2">
    <source>
        <dbReference type="EMBL" id="MFL9829399.1"/>
    </source>
</evidence>
<accession>A0ABW8XP11</accession>
<evidence type="ECO:0000259" key="1">
    <source>
        <dbReference type="Pfam" id="PF16405"/>
    </source>
</evidence>
<gene>
    <name evidence="2" type="ORF">ABS764_00920</name>
</gene>
<dbReference type="Pfam" id="PF16389">
    <property type="entry name" value="DUF4998"/>
    <property type="match status" value="1"/>
</dbReference>
<sequence length="396" mass="43825">MNFKHRYAIKLIILSLFLTILSCDDEYSMYSSNNGSNTATEISSFEIRPGINMVSIEGKVDDANMSEVKIYWDNKSQSVTVPVTHEGEENLFATEINNLDEKLHIFEILSVDSEGNNTELASGGAKVYGDTYLSSIENREIVTSELKHSQLNFTFSPIALITGILGTEIIYTNDQDEEIEIFNKTNNIKIAISDFKSGTTLKYRTAFKYSPLALDTIYTDYTNHKPFVLPILQNAAVPYVAEEAGSRWGNLGSPWITNDAAKNHDGYGGWDQKNGNIFNLESGWGAPEIVNGKIYQTISLEPATYQLKVTVTATNHSLADEGGAYFVISSGNGLPDVEDLNTAIGVLGYERIETVKVYSVEFTVDQASEVSFGELTTQSAAGRYCNIKSWELVHVQ</sequence>
<organism evidence="2 3">
    <name type="scientific">Flavobacterium plantiphilum</name>
    <dbReference type="NCBI Taxonomy" id="3163297"/>
    <lineage>
        <taxon>Bacteria</taxon>
        <taxon>Pseudomonadati</taxon>
        <taxon>Bacteroidota</taxon>
        <taxon>Flavobacteriia</taxon>
        <taxon>Flavobacteriales</taxon>
        <taxon>Flavobacteriaceae</taxon>
        <taxon>Flavobacterium</taxon>
    </lineage>
</organism>
<dbReference type="PROSITE" id="PS51257">
    <property type="entry name" value="PROKAR_LIPOPROTEIN"/>
    <property type="match status" value="1"/>
</dbReference>
<protein>
    <submittedName>
        <fullName evidence="2">DUF4998 domain-containing protein</fullName>
    </submittedName>
</protein>
<keyword evidence="3" id="KW-1185">Reference proteome</keyword>
<name>A0ABW8XP11_9FLAO</name>
<reference evidence="2 3" key="1">
    <citation type="submission" date="2024-06" db="EMBL/GenBank/DDBJ databases">
        <authorList>
            <person name="Kaempfer P."/>
            <person name="Viver T."/>
        </authorList>
    </citation>
    <scope>NUCLEOTIDE SEQUENCE [LARGE SCALE GENOMIC DNA]</scope>
    <source>
        <strain evidence="2 3">ST-87</strain>
    </source>
</reference>
<comment type="caution">
    <text evidence="2">The sequence shown here is derived from an EMBL/GenBank/DDBJ whole genome shotgun (WGS) entry which is preliminary data.</text>
</comment>
<feature type="domain" description="DUF5013" evidence="1">
    <location>
        <begin position="233"/>
        <end position="373"/>
    </location>
</feature>